<keyword evidence="3" id="KW-0479">Metal-binding</keyword>
<keyword evidence="4" id="KW-0378">Hydrolase</keyword>
<sequence length="309" mass="35105">MCAAVSKGIISKMGRFIDIGVNLTDPVFRGIYRESRKHEDDLKDVLKRSFDIGVEKMVITGGSLKDSREALEMANTHEHLYSTVGCHPTRCLEFEAEGEEAKYLEELITLATDNKEKVVAVGECGLDYDRLHFCPKEVQLEYFEKQFQIAEQTKLPMFLHSRNSGQDMLDLLRKNRERFSNAVVHSFDGSKEEAADLVELGMYIGINGCSLKTQENIDTMCSIPSERLMIETDAPWCEIRPTHAGSKYIKTKFQSKKKEKWESGLCVKSRNEPAMIVQVLEVMAGARQEDYSELAQTIYNNTDKVFFGS</sequence>
<evidence type="ECO:0000256" key="3">
    <source>
        <dbReference type="ARBA" id="ARBA00022723"/>
    </source>
</evidence>
<gene>
    <name evidence="7" type="ORF">OFUS_LOCUS1915</name>
</gene>
<reference evidence="7" key="1">
    <citation type="submission" date="2022-03" db="EMBL/GenBank/DDBJ databases">
        <authorList>
            <person name="Martin C."/>
        </authorList>
    </citation>
    <scope>NUCLEOTIDE SEQUENCE</scope>
</reference>
<dbReference type="CDD" id="cd01310">
    <property type="entry name" value="TatD_DNAse"/>
    <property type="match status" value="1"/>
</dbReference>
<dbReference type="Proteomes" id="UP000749559">
    <property type="component" value="Unassembled WGS sequence"/>
</dbReference>
<accession>A0A8J1TNK0</accession>
<dbReference type="InterPro" id="IPR032466">
    <property type="entry name" value="Metal_Hydrolase"/>
</dbReference>
<dbReference type="FunFam" id="3.20.20.140:FF:000040">
    <property type="entry name" value="Putative tatD related deoxyribonuclease"/>
    <property type="match status" value="1"/>
</dbReference>
<evidence type="ECO:0000256" key="4">
    <source>
        <dbReference type="ARBA" id="ARBA00022801"/>
    </source>
</evidence>
<evidence type="ECO:0000256" key="5">
    <source>
        <dbReference type="ARBA" id="ARBA00039767"/>
    </source>
</evidence>
<dbReference type="PANTHER" id="PTHR10060">
    <property type="entry name" value="TATD FAMILY DEOXYRIBONUCLEASE"/>
    <property type="match status" value="1"/>
</dbReference>
<evidence type="ECO:0000256" key="1">
    <source>
        <dbReference type="ARBA" id="ARBA00009275"/>
    </source>
</evidence>
<dbReference type="OrthoDB" id="6079689at2759"/>
<dbReference type="GO" id="GO:0046872">
    <property type="term" value="F:metal ion binding"/>
    <property type="evidence" value="ECO:0007669"/>
    <property type="project" value="UniProtKB-KW"/>
</dbReference>
<dbReference type="InterPro" id="IPR001130">
    <property type="entry name" value="TatD-like"/>
</dbReference>
<comment type="function">
    <text evidence="6">Deoxyribonuclease which catalyzes (in vitro) the decatenation of kinetoplast DNA, which are circular DNA catenated to each other, producing linear DNA molecules. Plays an important role in chromosomal segregation and cell cycle progression during eye development probably via its DNA decatenation activity.</text>
</comment>
<dbReference type="InterPro" id="IPR050891">
    <property type="entry name" value="TatD-type_Hydrolase"/>
</dbReference>
<evidence type="ECO:0000256" key="6">
    <source>
        <dbReference type="ARBA" id="ARBA00045223"/>
    </source>
</evidence>
<dbReference type="Pfam" id="PF01026">
    <property type="entry name" value="TatD_DNase"/>
    <property type="match status" value="1"/>
</dbReference>
<dbReference type="GO" id="GO:0008296">
    <property type="term" value="F:3'-5'-DNA exonuclease activity"/>
    <property type="evidence" value="ECO:0007669"/>
    <property type="project" value="TreeGrafter"/>
</dbReference>
<dbReference type="AlphaFoldDB" id="A0A8J1TNK0"/>
<organism evidence="7 8">
    <name type="scientific">Owenia fusiformis</name>
    <name type="common">Polychaete worm</name>
    <dbReference type="NCBI Taxonomy" id="6347"/>
    <lineage>
        <taxon>Eukaryota</taxon>
        <taxon>Metazoa</taxon>
        <taxon>Spiralia</taxon>
        <taxon>Lophotrochozoa</taxon>
        <taxon>Annelida</taxon>
        <taxon>Polychaeta</taxon>
        <taxon>Sedentaria</taxon>
        <taxon>Canalipalpata</taxon>
        <taxon>Sabellida</taxon>
        <taxon>Oweniida</taxon>
        <taxon>Oweniidae</taxon>
        <taxon>Owenia</taxon>
    </lineage>
</organism>
<keyword evidence="2" id="KW-0540">Nuclease</keyword>
<evidence type="ECO:0000256" key="2">
    <source>
        <dbReference type="ARBA" id="ARBA00022722"/>
    </source>
</evidence>
<protein>
    <recommendedName>
        <fullName evidence="5">Deoxyribonuclease TATDN1</fullName>
    </recommendedName>
</protein>
<name>A0A8J1TNK0_OWEFU</name>
<keyword evidence="8" id="KW-1185">Reference proteome</keyword>
<comment type="caution">
    <text evidence="7">The sequence shown here is derived from an EMBL/GenBank/DDBJ whole genome shotgun (WGS) entry which is preliminary data.</text>
</comment>
<proteinExistence type="inferred from homology"/>
<comment type="similarity">
    <text evidence="1">Belongs to the metallo-dependent hydrolases superfamily. TatD-type hydrolase family.</text>
</comment>
<dbReference type="PIRSF" id="PIRSF005902">
    <property type="entry name" value="DNase_TatD"/>
    <property type="match status" value="1"/>
</dbReference>
<dbReference type="EMBL" id="CAIIXF020000001">
    <property type="protein sequence ID" value="CAH1774458.1"/>
    <property type="molecule type" value="Genomic_DNA"/>
</dbReference>
<dbReference type="SUPFAM" id="SSF51556">
    <property type="entry name" value="Metallo-dependent hydrolases"/>
    <property type="match status" value="1"/>
</dbReference>
<evidence type="ECO:0000313" key="7">
    <source>
        <dbReference type="EMBL" id="CAH1774458.1"/>
    </source>
</evidence>
<dbReference type="GO" id="GO:0005829">
    <property type="term" value="C:cytosol"/>
    <property type="evidence" value="ECO:0007669"/>
    <property type="project" value="TreeGrafter"/>
</dbReference>
<dbReference type="Gene3D" id="3.20.20.140">
    <property type="entry name" value="Metal-dependent hydrolases"/>
    <property type="match status" value="1"/>
</dbReference>
<evidence type="ECO:0000313" key="8">
    <source>
        <dbReference type="Proteomes" id="UP000749559"/>
    </source>
</evidence>
<dbReference type="PANTHER" id="PTHR10060:SF15">
    <property type="entry name" value="DEOXYRIBONUCLEASE TATDN1"/>
    <property type="match status" value="1"/>
</dbReference>